<dbReference type="InterPro" id="IPR003846">
    <property type="entry name" value="SelO"/>
</dbReference>
<keyword evidence="3" id="KW-0808">Transferase</keyword>
<dbReference type="GO" id="GO:0046872">
    <property type="term" value="F:metal ion binding"/>
    <property type="evidence" value="ECO:0007669"/>
    <property type="project" value="UniProtKB-KW"/>
</dbReference>
<dbReference type="GO" id="GO:0016779">
    <property type="term" value="F:nucleotidyltransferase activity"/>
    <property type="evidence" value="ECO:0007669"/>
    <property type="project" value="UniProtKB-KW"/>
</dbReference>
<keyword evidence="6" id="KW-0547">Nucleotide-binding</keyword>
<keyword evidence="4" id="KW-0548">Nucleotidyltransferase</keyword>
<evidence type="ECO:0000313" key="10">
    <source>
        <dbReference type="EMBL" id="KAK2169020.1"/>
    </source>
</evidence>
<comment type="caution">
    <text evidence="10">The sequence shown here is derived from an EMBL/GenBank/DDBJ whole genome shotgun (WGS) entry which is preliminary data.</text>
</comment>
<comment type="similarity">
    <text evidence="2">Belongs to the SELO family.</text>
</comment>
<evidence type="ECO:0000256" key="1">
    <source>
        <dbReference type="ARBA" id="ARBA00001946"/>
    </source>
</evidence>
<keyword evidence="7" id="KW-0067">ATP-binding</keyword>
<dbReference type="EMBL" id="JAODUO010001204">
    <property type="protein sequence ID" value="KAK2169020.1"/>
    <property type="molecule type" value="Genomic_DNA"/>
</dbReference>
<dbReference type="PANTHER" id="PTHR12153:SF15">
    <property type="entry name" value="PROTEIN ADENYLYLTRANSFERASE SELO, MITOCHONDRIAL"/>
    <property type="match status" value="1"/>
</dbReference>
<dbReference type="PANTHER" id="PTHR12153">
    <property type="entry name" value="SELENOPROTEIN O"/>
    <property type="match status" value="1"/>
</dbReference>
<dbReference type="AlphaFoldDB" id="A0AAD9KE20"/>
<name>A0AAD9KE20_RIDPI</name>
<evidence type="ECO:0000256" key="7">
    <source>
        <dbReference type="ARBA" id="ARBA00022840"/>
    </source>
</evidence>
<keyword evidence="11" id="KW-1185">Reference proteome</keyword>
<accession>A0AAD9KE20</accession>
<gene>
    <name evidence="10" type="ORF">NP493_1202g00029</name>
</gene>
<proteinExistence type="inferred from homology"/>
<keyword evidence="8" id="KW-0460">Magnesium</keyword>
<evidence type="ECO:0000256" key="3">
    <source>
        <dbReference type="ARBA" id="ARBA00022679"/>
    </source>
</evidence>
<keyword evidence="5" id="KW-0479">Metal-binding</keyword>
<protein>
    <recommendedName>
        <fullName evidence="9">Selenoprotein O</fullName>
    </recommendedName>
</protein>
<organism evidence="10 11">
    <name type="scientific">Ridgeia piscesae</name>
    <name type="common">Tubeworm</name>
    <dbReference type="NCBI Taxonomy" id="27915"/>
    <lineage>
        <taxon>Eukaryota</taxon>
        <taxon>Metazoa</taxon>
        <taxon>Spiralia</taxon>
        <taxon>Lophotrochozoa</taxon>
        <taxon>Annelida</taxon>
        <taxon>Polychaeta</taxon>
        <taxon>Sedentaria</taxon>
        <taxon>Canalipalpata</taxon>
        <taxon>Sabellida</taxon>
        <taxon>Siboglinidae</taxon>
        <taxon>Ridgeia</taxon>
    </lineage>
</organism>
<reference evidence="10" key="1">
    <citation type="journal article" date="2023" name="Mol. Biol. Evol.">
        <title>Third-Generation Sequencing Reveals the Adaptive Role of the Epigenome in Three Deep-Sea Polychaetes.</title>
        <authorList>
            <person name="Perez M."/>
            <person name="Aroh O."/>
            <person name="Sun Y."/>
            <person name="Lan Y."/>
            <person name="Juniper S.K."/>
            <person name="Young C.R."/>
            <person name="Angers B."/>
            <person name="Qian P.Y."/>
        </authorList>
    </citation>
    <scope>NUCLEOTIDE SEQUENCE</scope>
    <source>
        <strain evidence="10">R07B-5</strain>
    </source>
</reference>
<evidence type="ECO:0000256" key="8">
    <source>
        <dbReference type="ARBA" id="ARBA00022842"/>
    </source>
</evidence>
<comment type="cofactor">
    <cofactor evidence="1">
        <name>Mg(2+)</name>
        <dbReference type="ChEBI" id="CHEBI:18420"/>
    </cofactor>
</comment>
<dbReference type="GO" id="GO:0005524">
    <property type="term" value="F:ATP binding"/>
    <property type="evidence" value="ECO:0007669"/>
    <property type="project" value="UniProtKB-KW"/>
</dbReference>
<evidence type="ECO:0000313" key="11">
    <source>
        <dbReference type="Proteomes" id="UP001209878"/>
    </source>
</evidence>
<evidence type="ECO:0000256" key="5">
    <source>
        <dbReference type="ARBA" id="ARBA00022723"/>
    </source>
</evidence>
<evidence type="ECO:0000256" key="4">
    <source>
        <dbReference type="ARBA" id="ARBA00022695"/>
    </source>
</evidence>
<evidence type="ECO:0000256" key="9">
    <source>
        <dbReference type="ARBA" id="ARBA00031547"/>
    </source>
</evidence>
<sequence length="225" mass="25907">MFHLGIATTRAATCVTSDTMVERDMNYTGDIIKERATLILRIAPTFLRFGSFEIFKPRDAISGRCGPSMGQKDILTQLLNYTIHSCYPQIWQSHVEDKTEMYLAFFSEVVKQTAQLVAAWQCIGWCHGVLNTDNMSIIGVTIDYGPYGFIDQYEPGFVCNSSDDRGRYAFDCQPDICKWNCHKLAEALEPVLQMSRMEDVLQSFDQHYEEFYHNKMMKKVSFIRV</sequence>
<dbReference type="Pfam" id="PF02696">
    <property type="entry name" value="SelO"/>
    <property type="match status" value="1"/>
</dbReference>
<evidence type="ECO:0000256" key="2">
    <source>
        <dbReference type="ARBA" id="ARBA00009747"/>
    </source>
</evidence>
<dbReference type="Proteomes" id="UP001209878">
    <property type="component" value="Unassembled WGS sequence"/>
</dbReference>
<evidence type="ECO:0000256" key="6">
    <source>
        <dbReference type="ARBA" id="ARBA00022741"/>
    </source>
</evidence>